<dbReference type="GO" id="GO:0006024">
    <property type="term" value="P:glycosaminoglycan biosynthetic process"/>
    <property type="evidence" value="ECO:0007669"/>
    <property type="project" value="TreeGrafter"/>
</dbReference>
<dbReference type="PROSITE" id="PS00616">
    <property type="entry name" value="HIS_ACID_PHOSPHAT_1"/>
    <property type="match status" value="1"/>
</dbReference>
<proteinExistence type="inferred from homology"/>
<sequence>MNLADMRRKIILTIIRQHKAFYCYLLLSLWIFLMVIGLYRYLGVTTTETSYRIPWSEKTDTHRPQSWTNAWTSDQRFHKIVKSCSFTESMSIGAEGKVPNGYSLEGIVVVFRHGDRGPINHVRNLDSINCKFKENGNDTKVFDDFMSFISAQWSSQMSNNLYQYYSQQNYHPPVPRIKECEIGQLTFLGVAQHLKLGHILRSVYFDKLIGNSSQIQNSVFTYTTKYRRTFQSLNAFLYGFLKDQFHKITLYIANSMYFCFEDCACPAREQYNRAVMAENMARLKSHPAISKVVEEIASIVYTMADGSFAKDPFYIKDALLTYICHHTPLPCDTSNCVQPAQITRVFSYIDWDVRQSTKSTNRHKLSILNAYGFIKSITSHLLKIVSNEKPKIVLYSTHDKTLQHLLTAMGVTSNDSVYPPYASRVIFEVYASKQTDSMPTRKFYFRIVFNGKDITHRLKFCSSKIPVTSSKSNLRSILCSFESLVRFLHDDYFSEFTAANFKDACALGKN</sequence>
<evidence type="ECO:0000256" key="5">
    <source>
        <dbReference type="ARBA" id="ARBA00040357"/>
    </source>
</evidence>
<dbReference type="CDD" id="cd07061">
    <property type="entry name" value="HP_HAP_like"/>
    <property type="match status" value="1"/>
</dbReference>
<evidence type="ECO:0000256" key="4">
    <source>
        <dbReference type="ARBA" id="ARBA00036311"/>
    </source>
</evidence>
<accession>A0AAN9T6S7</accession>
<comment type="catalytic activity">
    <reaction evidence="1">
        <text>a phosphate monoester + H2O = an alcohol + phosphate</text>
        <dbReference type="Rhea" id="RHEA:15017"/>
        <dbReference type="ChEBI" id="CHEBI:15377"/>
        <dbReference type="ChEBI" id="CHEBI:30879"/>
        <dbReference type="ChEBI" id="CHEBI:43474"/>
        <dbReference type="ChEBI" id="CHEBI:67140"/>
        <dbReference type="EC" id="3.1.3.2"/>
    </reaction>
</comment>
<gene>
    <name evidence="8" type="ORF">V9T40_014372</name>
</gene>
<evidence type="ECO:0000313" key="9">
    <source>
        <dbReference type="Proteomes" id="UP001367676"/>
    </source>
</evidence>
<organism evidence="8 9">
    <name type="scientific">Parthenolecanium corni</name>
    <dbReference type="NCBI Taxonomy" id="536013"/>
    <lineage>
        <taxon>Eukaryota</taxon>
        <taxon>Metazoa</taxon>
        <taxon>Ecdysozoa</taxon>
        <taxon>Arthropoda</taxon>
        <taxon>Hexapoda</taxon>
        <taxon>Insecta</taxon>
        <taxon>Pterygota</taxon>
        <taxon>Neoptera</taxon>
        <taxon>Paraneoptera</taxon>
        <taxon>Hemiptera</taxon>
        <taxon>Sternorrhyncha</taxon>
        <taxon>Coccoidea</taxon>
        <taxon>Coccidae</taxon>
        <taxon>Parthenolecanium</taxon>
    </lineage>
</organism>
<protein>
    <recommendedName>
        <fullName evidence="5">2-phosphoxylose phosphatase 1</fullName>
    </recommendedName>
    <alternativeName>
        <fullName evidence="6">Acid phosphatase-like protein 2</fullName>
    </alternativeName>
</protein>
<dbReference type="AlphaFoldDB" id="A0AAN9T6S7"/>
<evidence type="ECO:0000256" key="3">
    <source>
        <dbReference type="ARBA" id="ARBA00022801"/>
    </source>
</evidence>
<dbReference type="InterPro" id="IPR000560">
    <property type="entry name" value="His_Pase_clade-2"/>
</dbReference>
<dbReference type="GO" id="GO:0003993">
    <property type="term" value="F:acid phosphatase activity"/>
    <property type="evidence" value="ECO:0007669"/>
    <property type="project" value="UniProtKB-EC"/>
</dbReference>
<reference evidence="8 9" key="1">
    <citation type="submission" date="2024-03" db="EMBL/GenBank/DDBJ databases">
        <title>Adaptation during the transition from Ophiocordyceps entomopathogen to insect associate is accompanied by gene loss and intensified selection.</title>
        <authorList>
            <person name="Ward C.M."/>
            <person name="Onetto C.A."/>
            <person name="Borneman A.R."/>
        </authorList>
    </citation>
    <scope>NUCLEOTIDE SEQUENCE [LARGE SCALE GENOMIC DNA]</scope>
    <source>
        <strain evidence="8">AWRI1</strain>
        <tissue evidence="8">Single Adult Female</tissue>
    </source>
</reference>
<keyword evidence="7" id="KW-0472">Membrane</keyword>
<dbReference type="Pfam" id="PF00328">
    <property type="entry name" value="His_Phos_2"/>
    <property type="match status" value="2"/>
</dbReference>
<keyword evidence="7" id="KW-1133">Transmembrane helix</keyword>
<keyword evidence="7" id="KW-0812">Transmembrane</keyword>
<keyword evidence="3" id="KW-0378">Hydrolase</keyword>
<feature type="transmembrane region" description="Helical" evidence="7">
    <location>
        <begin position="21"/>
        <end position="42"/>
    </location>
</feature>
<dbReference type="Proteomes" id="UP001367676">
    <property type="component" value="Unassembled WGS sequence"/>
</dbReference>
<dbReference type="GO" id="GO:0050650">
    <property type="term" value="P:chondroitin sulfate proteoglycan biosynthetic process"/>
    <property type="evidence" value="ECO:0007669"/>
    <property type="project" value="TreeGrafter"/>
</dbReference>
<dbReference type="InterPro" id="IPR050645">
    <property type="entry name" value="Histidine_acid_phosphatase"/>
</dbReference>
<evidence type="ECO:0000256" key="1">
    <source>
        <dbReference type="ARBA" id="ARBA00000032"/>
    </source>
</evidence>
<evidence type="ECO:0000256" key="7">
    <source>
        <dbReference type="SAM" id="Phobius"/>
    </source>
</evidence>
<evidence type="ECO:0000256" key="2">
    <source>
        <dbReference type="ARBA" id="ARBA00005375"/>
    </source>
</evidence>
<comment type="catalytic activity">
    <reaction evidence="4">
        <text>3-O-[beta-D-GlcA-(1-&gt;3)-beta-D-Gal-(1-&gt;3)-beta-D-Gal-(1-&gt;4)-beta-D-2-O-P-Xyl]-L-seryl-[protein] + H2O = 3-O-(beta-D-GlcA-(1-&gt;3)-beta-D-Gal-(1-&gt;3)-beta-D-Gal-(1-&gt;4)-beta-D-Xyl)-L-seryl-[protein] + phosphate</text>
        <dbReference type="Rhea" id="RHEA:56512"/>
        <dbReference type="Rhea" id="RHEA-COMP:12573"/>
        <dbReference type="Rhea" id="RHEA-COMP:14559"/>
        <dbReference type="ChEBI" id="CHEBI:15377"/>
        <dbReference type="ChEBI" id="CHEBI:43474"/>
        <dbReference type="ChEBI" id="CHEBI:132093"/>
        <dbReference type="ChEBI" id="CHEBI:140495"/>
    </reaction>
</comment>
<dbReference type="InterPro" id="IPR033379">
    <property type="entry name" value="Acid_Pase_AS"/>
</dbReference>
<comment type="caution">
    <text evidence="8">The sequence shown here is derived from an EMBL/GenBank/DDBJ whole genome shotgun (WGS) entry which is preliminary data.</text>
</comment>
<dbReference type="EMBL" id="JBBCAQ010000038">
    <property type="protein sequence ID" value="KAK7571900.1"/>
    <property type="molecule type" value="Genomic_DNA"/>
</dbReference>
<dbReference type="Gene3D" id="3.40.50.1240">
    <property type="entry name" value="Phosphoglycerate mutase-like"/>
    <property type="match status" value="1"/>
</dbReference>
<evidence type="ECO:0000313" key="8">
    <source>
        <dbReference type="EMBL" id="KAK7571900.1"/>
    </source>
</evidence>
<dbReference type="GO" id="GO:0005794">
    <property type="term" value="C:Golgi apparatus"/>
    <property type="evidence" value="ECO:0007669"/>
    <property type="project" value="TreeGrafter"/>
</dbReference>
<dbReference type="PANTHER" id="PTHR11567:SF110">
    <property type="entry name" value="2-PHOSPHOXYLOSE PHOSPHATASE 1"/>
    <property type="match status" value="1"/>
</dbReference>
<name>A0AAN9T6S7_9HEMI</name>
<dbReference type="SUPFAM" id="SSF53254">
    <property type="entry name" value="Phosphoglycerate mutase-like"/>
    <property type="match status" value="1"/>
</dbReference>
<evidence type="ECO:0000256" key="6">
    <source>
        <dbReference type="ARBA" id="ARBA00041499"/>
    </source>
</evidence>
<dbReference type="InterPro" id="IPR029033">
    <property type="entry name" value="His_PPase_superfam"/>
</dbReference>
<dbReference type="PANTHER" id="PTHR11567">
    <property type="entry name" value="ACID PHOSPHATASE-RELATED"/>
    <property type="match status" value="1"/>
</dbReference>
<keyword evidence="9" id="KW-1185">Reference proteome</keyword>
<comment type="similarity">
    <text evidence="2">Belongs to the histidine acid phosphatase family.</text>
</comment>